<evidence type="ECO:0000313" key="7">
    <source>
        <dbReference type="EMBL" id="SPD07004.1"/>
    </source>
</evidence>
<proteinExistence type="inferred from homology"/>
<dbReference type="AlphaFoldDB" id="A0A2N9H600"/>
<dbReference type="PANTHER" id="PTHR11062:SF282">
    <property type="entry name" value="XYLOGLUCAN GALACTOSYLTRANSFERASE GT11-RELATED"/>
    <property type="match status" value="1"/>
</dbReference>
<keyword evidence="4" id="KW-0735">Signal-anchor</keyword>
<feature type="domain" description="Exostosin GT47" evidence="6">
    <location>
        <begin position="1"/>
        <end position="177"/>
    </location>
</feature>
<dbReference type="PANTHER" id="PTHR11062">
    <property type="entry name" value="EXOSTOSIN HEPARAN SULFATE GLYCOSYLTRANSFERASE -RELATED"/>
    <property type="match status" value="1"/>
</dbReference>
<dbReference type="EMBL" id="OIVN01002860">
    <property type="protein sequence ID" value="SPD07004.1"/>
    <property type="molecule type" value="Genomic_DNA"/>
</dbReference>
<dbReference type="GO" id="GO:0016757">
    <property type="term" value="F:glycosyltransferase activity"/>
    <property type="evidence" value="ECO:0007669"/>
    <property type="project" value="UniProtKB-KW"/>
</dbReference>
<dbReference type="Pfam" id="PF03016">
    <property type="entry name" value="Exostosin_GT47"/>
    <property type="match status" value="1"/>
</dbReference>
<evidence type="ECO:0000259" key="6">
    <source>
        <dbReference type="Pfam" id="PF03016"/>
    </source>
</evidence>
<dbReference type="GO" id="GO:0000139">
    <property type="term" value="C:Golgi membrane"/>
    <property type="evidence" value="ECO:0007669"/>
    <property type="project" value="UniProtKB-SubCell"/>
</dbReference>
<keyword evidence="3" id="KW-0808">Transferase</keyword>
<comment type="subcellular location">
    <subcellularLocation>
        <location evidence="1">Golgi apparatus membrane</location>
        <topology evidence="1">Single-pass type II membrane protein</topology>
    </subcellularLocation>
</comment>
<sequence length="298" mass="34872">MHDIPRQFNLDLLKECHSLMTWMDVCESLSNMGLGPRIENSGRVLSNKSWFATNQFTLEIIFHNRMKQYKCLTNDSSLASAIYVPFYPGFAVSRYLWGFNISVRDAVSLDLVKWLAQRPEWKRMWGRDHFLVGGRIAWDFRRLTDNDTAWGSKLMFLPESKNMTLLSIEGTPRPRCNSLTQLNPSPRSAYEQYLWHLPKNYTKYSVFIPQDDFKNKKIVISERLLRIPKKEVLAMREEVIKLIPRIVYADPRYRLENFEDAFDIAVKGVLEIVEAIRRDIKEGKDLTIGFEELNGIVL</sequence>
<name>A0A2N9H600_FAGSY</name>
<keyword evidence="3" id="KW-0328">Glycosyltransferase</keyword>
<keyword evidence="4" id="KW-0812">Transmembrane</keyword>
<evidence type="ECO:0000256" key="5">
    <source>
        <dbReference type="ARBA" id="ARBA00023034"/>
    </source>
</evidence>
<keyword evidence="5" id="KW-0333">Golgi apparatus</keyword>
<organism evidence="7">
    <name type="scientific">Fagus sylvatica</name>
    <name type="common">Beechnut</name>
    <dbReference type="NCBI Taxonomy" id="28930"/>
    <lineage>
        <taxon>Eukaryota</taxon>
        <taxon>Viridiplantae</taxon>
        <taxon>Streptophyta</taxon>
        <taxon>Embryophyta</taxon>
        <taxon>Tracheophyta</taxon>
        <taxon>Spermatophyta</taxon>
        <taxon>Magnoliopsida</taxon>
        <taxon>eudicotyledons</taxon>
        <taxon>Gunneridae</taxon>
        <taxon>Pentapetalae</taxon>
        <taxon>rosids</taxon>
        <taxon>fabids</taxon>
        <taxon>Fagales</taxon>
        <taxon>Fagaceae</taxon>
        <taxon>Fagus</taxon>
    </lineage>
</organism>
<accession>A0A2N9H600</accession>
<evidence type="ECO:0000256" key="1">
    <source>
        <dbReference type="ARBA" id="ARBA00004323"/>
    </source>
</evidence>
<evidence type="ECO:0000256" key="2">
    <source>
        <dbReference type="ARBA" id="ARBA00010271"/>
    </source>
</evidence>
<comment type="similarity">
    <text evidence="2">Belongs to the glycosyltransferase 47 family.</text>
</comment>
<protein>
    <recommendedName>
        <fullName evidence="6">Exostosin GT47 domain-containing protein</fullName>
    </recommendedName>
</protein>
<evidence type="ECO:0000256" key="3">
    <source>
        <dbReference type="ARBA" id="ARBA00022676"/>
    </source>
</evidence>
<dbReference type="InterPro" id="IPR040911">
    <property type="entry name" value="Exostosin_GT47"/>
</dbReference>
<gene>
    <name evidence="7" type="ORF">FSB_LOCUS34886</name>
</gene>
<dbReference type="InterPro" id="IPR004263">
    <property type="entry name" value="Exostosin"/>
</dbReference>
<evidence type="ECO:0000256" key="4">
    <source>
        <dbReference type="ARBA" id="ARBA00022968"/>
    </source>
</evidence>
<reference evidence="7" key="1">
    <citation type="submission" date="2018-02" db="EMBL/GenBank/DDBJ databases">
        <authorList>
            <person name="Cohen D.B."/>
            <person name="Kent A.D."/>
        </authorList>
    </citation>
    <scope>NUCLEOTIDE SEQUENCE</scope>
</reference>